<feature type="coiled-coil region" evidence="1">
    <location>
        <begin position="20"/>
        <end position="61"/>
    </location>
</feature>
<name>A0A0C9UGL9_SPHS4</name>
<dbReference type="EMBL" id="KN837476">
    <property type="protein sequence ID" value="KIJ24571.1"/>
    <property type="molecule type" value="Genomic_DNA"/>
</dbReference>
<dbReference type="Proteomes" id="UP000054279">
    <property type="component" value="Unassembled WGS sequence"/>
</dbReference>
<feature type="non-terminal residue" evidence="2">
    <location>
        <position position="167"/>
    </location>
</feature>
<gene>
    <name evidence="2" type="ORF">M422DRAFT_194547</name>
</gene>
<accession>A0A0C9UGL9</accession>
<dbReference type="Gene3D" id="1.20.1280.50">
    <property type="match status" value="1"/>
</dbReference>
<proteinExistence type="predicted"/>
<evidence type="ECO:0000256" key="1">
    <source>
        <dbReference type="SAM" id="Coils"/>
    </source>
</evidence>
<dbReference type="AlphaFoldDB" id="A0A0C9UGL9"/>
<evidence type="ECO:0008006" key="4">
    <source>
        <dbReference type="Google" id="ProtNLM"/>
    </source>
</evidence>
<reference evidence="2 3" key="1">
    <citation type="submission" date="2014-06" db="EMBL/GenBank/DDBJ databases">
        <title>Evolutionary Origins and Diversification of the Mycorrhizal Mutualists.</title>
        <authorList>
            <consortium name="DOE Joint Genome Institute"/>
            <consortium name="Mycorrhizal Genomics Consortium"/>
            <person name="Kohler A."/>
            <person name="Kuo A."/>
            <person name="Nagy L.G."/>
            <person name="Floudas D."/>
            <person name="Copeland A."/>
            <person name="Barry K.W."/>
            <person name="Cichocki N."/>
            <person name="Veneault-Fourrey C."/>
            <person name="LaButti K."/>
            <person name="Lindquist E.A."/>
            <person name="Lipzen A."/>
            <person name="Lundell T."/>
            <person name="Morin E."/>
            <person name="Murat C."/>
            <person name="Riley R."/>
            <person name="Ohm R."/>
            <person name="Sun H."/>
            <person name="Tunlid A."/>
            <person name="Henrissat B."/>
            <person name="Grigoriev I.V."/>
            <person name="Hibbett D.S."/>
            <person name="Martin F."/>
        </authorList>
    </citation>
    <scope>NUCLEOTIDE SEQUENCE [LARGE SCALE GENOMIC DNA]</scope>
    <source>
        <strain evidence="2 3">SS14</strain>
    </source>
</reference>
<organism evidence="2 3">
    <name type="scientific">Sphaerobolus stellatus (strain SS14)</name>
    <dbReference type="NCBI Taxonomy" id="990650"/>
    <lineage>
        <taxon>Eukaryota</taxon>
        <taxon>Fungi</taxon>
        <taxon>Dikarya</taxon>
        <taxon>Basidiomycota</taxon>
        <taxon>Agaricomycotina</taxon>
        <taxon>Agaricomycetes</taxon>
        <taxon>Phallomycetidae</taxon>
        <taxon>Geastrales</taxon>
        <taxon>Sphaerobolaceae</taxon>
        <taxon>Sphaerobolus</taxon>
    </lineage>
</organism>
<keyword evidence="1" id="KW-0175">Coiled coil</keyword>
<evidence type="ECO:0000313" key="2">
    <source>
        <dbReference type="EMBL" id="KIJ24571.1"/>
    </source>
</evidence>
<keyword evidence="3" id="KW-1185">Reference proteome</keyword>
<dbReference type="HOGENOM" id="CLU_018544_3_1_1"/>
<dbReference type="OrthoDB" id="2884925at2759"/>
<sequence length="167" mass="19321">MLRPDLSIDHETLKTIKTKLANEMKEMRTHLSKMESLRQELEKAEKERSDLQERIDLHQSLLAPVRRLIPDLLTTIFEFCIDDEKPSFRRDHAPLVLAHVCHSWRQLAIQCPSLWSNIRFGKNPTTDALSMWIANSSTRPLDLHFTIQSNSPLDLHFTIASSRVGLV</sequence>
<protein>
    <recommendedName>
        <fullName evidence="4">F-box domain-containing protein</fullName>
    </recommendedName>
</protein>
<evidence type="ECO:0000313" key="3">
    <source>
        <dbReference type="Proteomes" id="UP000054279"/>
    </source>
</evidence>